<proteinExistence type="predicted"/>
<accession>A0A517YIF5</accession>
<organism evidence="1 2">
    <name type="scientific">Anatilimnocola aggregata</name>
    <dbReference type="NCBI Taxonomy" id="2528021"/>
    <lineage>
        <taxon>Bacteria</taxon>
        <taxon>Pseudomonadati</taxon>
        <taxon>Planctomycetota</taxon>
        <taxon>Planctomycetia</taxon>
        <taxon>Pirellulales</taxon>
        <taxon>Pirellulaceae</taxon>
        <taxon>Anatilimnocola</taxon>
    </lineage>
</organism>
<evidence type="ECO:0000313" key="1">
    <source>
        <dbReference type="EMBL" id="QDU30013.1"/>
    </source>
</evidence>
<dbReference type="KEGG" id="aagg:ETAA8_51310"/>
<keyword evidence="2" id="KW-1185">Reference proteome</keyword>
<reference evidence="1 2" key="1">
    <citation type="submission" date="2019-02" db="EMBL/GenBank/DDBJ databases">
        <title>Deep-cultivation of Planctomycetes and their phenomic and genomic characterization uncovers novel biology.</title>
        <authorList>
            <person name="Wiegand S."/>
            <person name="Jogler M."/>
            <person name="Boedeker C."/>
            <person name="Pinto D."/>
            <person name="Vollmers J."/>
            <person name="Rivas-Marin E."/>
            <person name="Kohn T."/>
            <person name="Peeters S.H."/>
            <person name="Heuer A."/>
            <person name="Rast P."/>
            <person name="Oberbeckmann S."/>
            <person name="Bunk B."/>
            <person name="Jeske O."/>
            <person name="Meyerdierks A."/>
            <person name="Storesund J.E."/>
            <person name="Kallscheuer N."/>
            <person name="Luecker S."/>
            <person name="Lage O.M."/>
            <person name="Pohl T."/>
            <person name="Merkel B.J."/>
            <person name="Hornburger P."/>
            <person name="Mueller R.-W."/>
            <person name="Bruemmer F."/>
            <person name="Labrenz M."/>
            <person name="Spormann A.M."/>
            <person name="Op den Camp H."/>
            <person name="Overmann J."/>
            <person name="Amann R."/>
            <person name="Jetten M.S.M."/>
            <person name="Mascher T."/>
            <person name="Medema M.H."/>
            <person name="Devos D.P."/>
            <person name="Kaster A.-K."/>
            <person name="Ovreas L."/>
            <person name="Rohde M."/>
            <person name="Galperin M.Y."/>
            <person name="Jogler C."/>
        </authorList>
    </citation>
    <scope>NUCLEOTIDE SEQUENCE [LARGE SCALE GENOMIC DNA]</scope>
    <source>
        <strain evidence="1 2">ETA_A8</strain>
    </source>
</reference>
<gene>
    <name evidence="1" type="ORF">ETAA8_51310</name>
</gene>
<evidence type="ECO:0000313" key="2">
    <source>
        <dbReference type="Proteomes" id="UP000315017"/>
    </source>
</evidence>
<name>A0A517YIF5_9BACT</name>
<dbReference type="EMBL" id="CP036274">
    <property type="protein sequence ID" value="QDU30013.1"/>
    <property type="molecule type" value="Genomic_DNA"/>
</dbReference>
<dbReference type="RefSeq" id="WP_145094771.1">
    <property type="nucleotide sequence ID" value="NZ_CP036274.1"/>
</dbReference>
<protein>
    <submittedName>
        <fullName evidence="1">Uncharacterized protein</fullName>
    </submittedName>
</protein>
<dbReference type="AlphaFoldDB" id="A0A517YIF5"/>
<sequence length="156" mass="17493">MSPPKLILCERTPRWLAAWRLALPDSRWSLLSSAVSLAQCETQLQESPESVAAVHVNEQNLSTVIPILHRWRRDFPAARFLALCSSDVAQKVPAVALLQDAGVLLVIDRLEQLPAATRLVQRHLRRHVATSTALPTTIWQRIPWPRFAVSTTPVIN</sequence>
<dbReference type="Proteomes" id="UP000315017">
    <property type="component" value="Chromosome"/>
</dbReference>
<dbReference type="OrthoDB" id="9898091at2"/>